<organism evidence="3">
    <name type="scientific">marine sediment metagenome</name>
    <dbReference type="NCBI Taxonomy" id="412755"/>
    <lineage>
        <taxon>unclassified sequences</taxon>
        <taxon>metagenomes</taxon>
        <taxon>ecological metagenomes</taxon>
    </lineage>
</organism>
<feature type="non-terminal residue" evidence="3">
    <location>
        <position position="1"/>
    </location>
</feature>
<dbReference type="PANTHER" id="PTHR44119:SF4">
    <property type="entry name" value="AEROBIC COBALTOCHELATASE SUBUNIT COBN"/>
    <property type="match status" value="1"/>
</dbReference>
<keyword evidence="1" id="KW-0812">Transmembrane</keyword>
<proteinExistence type="predicted"/>
<dbReference type="Pfam" id="PF02514">
    <property type="entry name" value="CobN-Mg_chel"/>
    <property type="match status" value="1"/>
</dbReference>
<evidence type="ECO:0000256" key="1">
    <source>
        <dbReference type="SAM" id="Phobius"/>
    </source>
</evidence>
<keyword evidence="1" id="KW-0472">Membrane</keyword>
<dbReference type="AlphaFoldDB" id="A0A0F9VL31"/>
<keyword evidence="1" id="KW-1133">Transmembrane helix</keyword>
<reference evidence="3" key="1">
    <citation type="journal article" date="2015" name="Nature">
        <title>Complex archaea that bridge the gap between prokaryotes and eukaryotes.</title>
        <authorList>
            <person name="Spang A."/>
            <person name="Saw J.H."/>
            <person name="Jorgensen S.L."/>
            <person name="Zaremba-Niedzwiedzka K."/>
            <person name="Martijn J."/>
            <person name="Lind A.E."/>
            <person name="van Eijk R."/>
            <person name="Schleper C."/>
            <person name="Guy L."/>
            <person name="Ettema T.J."/>
        </authorList>
    </citation>
    <scope>NUCLEOTIDE SEQUENCE</scope>
</reference>
<feature type="transmembrane region" description="Helical" evidence="1">
    <location>
        <begin position="741"/>
        <end position="761"/>
    </location>
</feature>
<feature type="domain" description="CobN/magnesium chelatase" evidence="2">
    <location>
        <begin position="1"/>
        <end position="668"/>
    </location>
</feature>
<gene>
    <name evidence="3" type="ORF">LCGC14_0471130</name>
</gene>
<evidence type="ECO:0000259" key="2">
    <source>
        <dbReference type="Pfam" id="PF02514"/>
    </source>
</evidence>
<dbReference type="InterPro" id="IPR003672">
    <property type="entry name" value="CobN/Mg_chltase"/>
</dbReference>
<comment type="caution">
    <text evidence="3">The sequence shown here is derived from an EMBL/GenBank/DDBJ whole genome shotgun (WGS) entry which is preliminary data.</text>
</comment>
<name>A0A0F9VL31_9ZZZZ</name>
<dbReference type="PANTHER" id="PTHR44119">
    <property type="entry name" value="MAGNESIUM-CHELATASE SUBUNIT CHLH, CHLOROPLASTIC"/>
    <property type="match status" value="1"/>
</dbReference>
<protein>
    <recommendedName>
        <fullName evidence="2">CobN/magnesium chelatase domain-containing protein</fullName>
    </recommendedName>
</protein>
<accession>A0A0F9VL31</accession>
<evidence type="ECO:0000313" key="3">
    <source>
        <dbReference type="EMBL" id="KKN66508.1"/>
    </source>
</evidence>
<dbReference type="CDD" id="cd10150">
    <property type="entry name" value="CobN_like"/>
    <property type="match status" value="1"/>
</dbReference>
<dbReference type="EMBL" id="LAZR01000499">
    <property type="protein sequence ID" value="KKN66508.1"/>
    <property type="molecule type" value="Genomic_DNA"/>
</dbReference>
<sequence>YLAAYLYLREQFTADALIHLGTHGTQEWTPGKDRGLWAYDYPNLAIGNVPVFYPYIQDNIGESLQAKRRGRATIISHQTPPYSPSGLYDELLEIHDLMHQYLQLEESGVRDETQAQIIKKAIEFNLHTELDLTEAQVKQNFNDFLPKLHDHIHYLAQATTPIGLHTFGQAAEQNFRIATVMQQLGEPFYEALGVDSKELFAEPFDTLFQQKPFTFLASFIRGEKSTDTIKDSSLHEMVEEAIINEQKLAKDGEMEALLHGLQGGFIMPGLGGDPVRQPDTTSGTNLYAFDPEKIPSKAAYDASETLYQSLIDDYQKQHDGHLPDKLAFTLWSSEAIRTYGLVESQVLRALGVKPEWDAAGRVTGLTIIPDAELSQARVDVVLQITSVYRDQFDGLMIKLASVIEQLAEGDGTTNIIAKNSQLITQQLEKQGLSLKEASRYAKARLFSNPPGNYGSGVTSVAMDSTRWDDDRILADTFIQSQSHIYTTEDWGTPVQQLNLLQSQLQGTDAVVLSRSSNLHGMLSTDHPFEYLGGLSAVIKQIDGQNPSLYVSDSRQKQAKIISASTLISNELRTRYQNPQWIKAMQQEGYAGTVEMLKIVNNVFGWQVMDANMIRPDQWQALHETYVMDQRDLGLNEWFAEQNPTAQAQLIERMIEAIRKGYWQASEETREQLVERWQALVNELGADKGADKTVEYIEQQLAGFGLNIAPADAQANNAQSEQVSGQVLQAQAKPEQQQDSPLPWIVVLLFTLLMAGAIHRFYQFQQWNSNAYDR</sequence>